<dbReference type="SMART" id="SM00327">
    <property type="entry name" value="VWA"/>
    <property type="match status" value="1"/>
</dbReference>
<dbReference type="OrthoDB" id="8882959at2"/>
<dbReference type="EMBL" id="AVPJ01000004">
    <property type="protein sequence ID" value="KGN33246.1"/>
    <property type="molecule type" value="Genomic_DNA"/>
</dbReference>
<proteinExistence type="predicted"/>
<dbReference type="InterPro" id="IPR002035">
    <property type="entry name" value="VWF_A"/>
</dbReference>
<keyword evidence="1" id="KW-0812">Transmembrane</keyword>
<evidence type="ECO:0000313" key="4">
    <source>
        <dbReference type="Proteomes" id="UP000030002"/>
    </source>
</evidence>
<keyword evidence="1" id="KW-1133">Transmembrane helix</keyword>
<protein>
    <submittedName>
        <fullName evidence="3">von Willebrand factor A</fullName>
    </submittedName>
</protein>
<reference evidence="3 4" key="1">
    <citation type="submission" date="2013-08" db="EMBL/GenBank/DDBJ databases">
        <title>The genome sequence of Knoellia sinensis.</title>
        <authorList>
            <person name="Zhu W."/>
            <person name="Wang G."/>
        </authorList>
    </citation>
    <scope>NUCLEOTIDE SEQUENCE [LARGE SCALE GENOMIC DNA]</scope>
    <source>
        <strain evidence="3 4">KCTC 19936</strain>
    </source>
</reference>
<evidence type="ECO:0000313" key="3">
    <source>
        <dbReference type="EMBL" id="KGN33246.1"/>
    </source>
</evidence>
<accession>A0A0A0JC82</accession>
<evidence type="ECO:0000256" key="1">
    <source>
        <dbReference type="SAM" id="Phobius"/>
    </source>
</evidence>
<dbReference type="InterPro" id="IPR036465">
    <property type="entry name" value="vWFA_dom_sf"/>
</dbReference>
<organism evidence="3 4">
    <name type="scientific">Knoellia sinensis KCTC 19936</name>
    <dbReference type="NCBI Taxonomy" id="1385520"/>
    <lineage>
        <taxon>Bacteria</taxon>
        <taxon>Bacillati</taxon>
        <taxon>Actinomycetota</taxon>
        <taxon>Actinomycetes</taxon>
        <taxon>Micrococcales</taxon>
        <taxon>Intrasporangiaceae</taxon>
        <taxon>Knoellia</taxon>
    </lineage>
</organism>
<dbReference type="AlphaFoldDB" id="A0A0A0JC82"/>
<name>A0A0A0JC82_9MICO</name>
<dbReference type="PANTHER" id="PTHR37464:SF1">
    <property type="entry name" value="BLL2463 PROTEIN"/>
    <property type="match status" value="1"/>
</dbReference>
<dbReference type="PANTHER" id="PTHR37464">
    <property type="entry name" value="BLL2463 PROTEIN"/>
    <property type="match status" value="1"/>
</dbReference>
<comment type="caution">
    <text evidence="3">The sequence shown here is derived from an EMBL/GenBank/DDBJ whole genome shotgun (WGS) entry which is preliminary data.</text>
</comment>
<keyword evidence="1" id="KW-0472">Membrane</keyword>
<dbReference type="eggNOG" id="COG2304">
    <property type="taxonomic scope" value="Bacteria"/>
</dbReference>
<dbReference type="STRING" id="1385520.N802_14465"/>
<dbReference type="PROSITE" id="PS50234">
    <property type="entry name" value="VWFA"/>
    <property type="match status" value="1"/>
</dbReference>
<feature type="transmembrane region" description="Helical" evidence="1">
    <location>
        <begin position="292"/>
        <end position="313"/>
    </location>
</feature>
<evidence type="ECO:0000259" key="2">
    <source>
        <dbReference type="PROSITE" id="PS50234"/>
    </source>
</evidence>
<dbReference type="Proteomes" id="UP000030002">
    <property type="component" value="Unassembled WGS sequence"/>
</dbReference>
<dbReference type="SUPFAM" id="SSF53300">
    <property type="entry name" value="vWA-like"/>
    <property type="match status" value="1"/>
</dbReference>
<keyword evidence="4" id="KW-1185">Reference proteome</keyword>
<gene>
    <name evidence="3" type="ORF">N802_14465</name>
</gene>
<feature type="domain" description="VWFA" evidence="2">
    <location>
        <begin position="88"/>
        <end position="276"/>
    </location>
</feature>
<dbReference type="Pfam" id="PF13519">
    <property type="entry name" value="VWA_2"/>
    <property type="match status" value="1"/>
</dbReference>
<dbReference type="Gene3D" id="3.40.50.410">
    <property type="entry name" value="von Willebrand factor, type A domain"/>
    <property type="match status" value="1"/>
</dbReference>
<sequence>MMDLLAPIWLLLLLPLGALAVTYVVLQRRRRRYAVRFASLPMLEKVAPHQPGWRRHAPAAAFVLALSALALAAARPVIDVRVPHERATVIVALDVSRSMQATDVEPTRMDAAKQAAASFIENLPDTFNVGLVTFSGSTSVVAPPTKDHEAVAAALDGLPMANSTAIGEAVFTSLDQVASMSGGDESVDVPARIVLLSDGTNTSGRSPDEAAVAASEAGVPVSTIAYGTQEGTVEIQGRLVPVPVDVEALAALADGTGGVAYTAESGDELAEVYEDIGSSIGWRTEAREITPYLAAAGFLLGLGAGAMSLRWFARLP</sequence>